<comment type="caution">
    <text evidence="2">The sequence shown here is derived from an EMBL/GenBank/DDBJ whole genome shotgun (WGS) entry which is preliminary data.</text>
</comment>
<evidence type="ECO:0000256" key="1">
    <source>
        <dbReference type="SAM" id="MobiDB-lite"/>
    </source>
</evidence>
<dbReference type="Proteomes" id="UP000605970">
    <property type="component" value="Unassembled WGS sequence"/>
</dbReference>
<proteinExistence type="predicted"/>
<sequence length="671" mass="76240">MNKKLNYQLFLNYFIIILFILTTINGQQNFHTSDTSSLKMDSLRKVFGIWGRLLNRMAQQNPPTDDELHLKGSQEGIEENDNFIAESDWNKRISGKGNENKKLVNTGANRIINEARLNQLLPRLNIQGTTIASKKLLKTTTPLTTTEKQYLFLFKIWVYTIPTTNSKLENTTNYTQNEKIQENLEKLLKEDEKLLIPSPLSVNQSESVKLNENELIGLVKMENETAQLIAAIENVLADAEVGPNASGYWLHETSSILTTTTPISTSTLNSNETKITINTTNYKNEKLVQEIKENIITQKTENEEDKEDEEEEEESEEEEETTEENEVENKKKLFENKSTTLIINEFNNLTTTKINKIEEENTTKTTSSLITKIPSLFEKSLKKKGSIKFIPEAEEEEQVADIASLQLDSISSPVLPKSSNISSIKTFASLTETSKTVVPNIFNLQPNNSTAPNFSTMIKPVNSIIDGIGPLILPLIGYSRQALDSYSVTNNLLPGVPLRQQNEIRSSPINQQRQQQQQKSIIEEILSRSFASPFFPSPFITQQNEEQQKSLLVSEPPSLELLDKIVEQRRQRENTANELMMKRIKENNIIPLNNQNKLILTSTISNIINFQSSDNESDDSGRRVVLNNFHEDSGLIRKNEQIQQQQIEENQEIPPPSAQLPQIFCLKINKN</sequence>
<keyword evidence="3" id="KW-1185">Reference proteome</keyword>
<reference evidence="2" key="1">
    <citation type="journal article" date="2020" name="Ecol. Evol.">
        <title>Genome structure and content of the rice root-knot nematode (Meloidogyne graminicola).</title>
        <authorList>
            <person name="Phan N.T."/>
            <person name="Danchin E.G.J."/>
            <person name="Klopp C."/>
            <person name="Perfus-Barbeoch L."/>
            <person name="Kozlowski D.K."/>
            <person name="Koutsovoulos G.D."/>
            <person name="Lopez-Roques C."/>
            <person name="Bouchez O."/>
            <person name="Zahm M."/>
            <person name="Besnard G."/>
            <person name="Bellafiore S."/>
        </authorList>
    </citation>
    <scope>NUCLEOTIDE SEQUENCE</scope>
    <source>
        <strain evidence="2">VN-18</strain>
    </source>
</reference>
<dbReference type="OrthoDB" id="5878043at2759"/>
<dbReference type="AlphaFoldDB" id="A0A8T0A2J7"/>
<accession>A0A8T0A2J7</accession>
<organism evidence="2 3">
    <name type="scientific">Meloidogyne graminicola</name>
    <dbReference type="NCBI Taxonomy" id="189291"/>
    <lineage>
        <taxon>Eukaryota</taxon>
        <taxon>Metazoa</taxon>
        <taxon>Ecdysozoa</taxon>
        <taxon>Nematoda</taxon>
        <taxon>Chromadorea</taxon>
        <taxon>Rhabditida</taxon>
        <taxon>Tylenchina</taxon>
        <taxon>Tylenchomorpha</taxon>
        <taxon>Tylenchoidea</taxon>
        <taxon>Meloidogynidae</taxon>
        <taxon>Meloidogyninae</taxon>
        <taxon>Meloidogyne</taxon>
    </lineage>
</organism>
<feature type="region of interest" description="Disordered" evidence="1">
    <location>
        <begin position="294"/>
        <end position="332"/>
    </location>
</feature>
<feature type="compositionally biased region" description="Acidic residues" evidence="1">
    <location>
        <begin position="302"/>
        <end position="326"/>
    </location>
</feature>
<evidence type="ECO:0000313" key="3">
    <source>
        <dbReference type="Proteomes" id="UP000605970"/>
    </source>
</evidence>
<gene>
    <name evidence="2" type="ORF">Mgra_00000932</name>
</gene>
<dbReference type="EMBL" id="JABEBT010000004">
    <property type="protein sequence ID" value="KAF7639608.1"/>
    <property type="molecule type" value="Genomic_DNA"/>
</dbReference>
<evidence type="ECO:0000313" key="2">
    <source>
        <dbReference type="EMBL" id="KAF7639608.1"/>
    </source>
</evidence>
<name>A0A8T0A2J7_9BILA</name>
<protein>
    <submittedName>
        <fullName evidence="2">Uncharacterized protein</fullName>
    </submittedName>
</protein>